<dbReference type="OrthoDB" id="268975at2"/>
<dbReference type="Gene3D" id="2.40.160.10">
    <property type="entry name" value="Porin"/>
    <property type="match status" value="1"/>
</dbReference>
<dbReference type="Pfam" id="PF13505">
    <property type="entry name" value="OMP_b-brl"/>
    <property type="match status" value="1"/>
</dbReference>
<feature type="signal peptide" evidence="2">
    <location>
        <begin position="1"/>
        <end position="20"/>
    </location>
</feature>
<dbReference type="InterPro" id="IPR027385">
    <property type="entry name" value="Beta-barrel_OMP"/>
</dbReference>
<comment type="caution">
    <text evidence="4">The sequence shown here is derived from an EMBL/GenBank/DDBJ whole genome shotgun (WGS) entry which is preliminary data.</text>
</comment>
<evidence type="ECO:0000256" key="2">
    <source>
        <dbReference type="SAM" id="SignalP"/>
    </source>
</evidence>
<gene>
    <name evidence="4" type="ORF">DC363_11435</name>
</gene>
<dbReference type="InterPro" id="IPR023614">
    <property type="entry name" value="Porin_dom_sf"/>
</dbReference>
<name>A0A2T7FUT0_9RHOB</name>
<dbReference type="EMBL" id="QCYG01000007">
    <property type="protein sequence ID" value="PVA05931.1"/>
    <property type="molecule type" value="Genomic_DNA"/>
</dbReference>
<feature type="domain" description="Outer membrane protein beta-barrel" evidence="3">
    <location>
        <begin position="36"/>
        <end position="191"/>
    </location>
</feature>
<dbReference type="AlphaFoldDB" id="A0A2T7FUT0"/>
<organism evidence="4 5">
    <name type="scientific">Thalassorhabdomicrobium marinisediminis</name>
    <dbReference type="NCBI Taxonomy" id="2170577"/>
    <lineage>
        <taxon>Bacteria</taxon>
        <taxon>Pseudomonadati</taxon>
        <taxon>Pseudomonadota</taxon>
        <taxon>Alphaproteobacteria</taxon>
        <taxon>Rhodobacterales</taxon>
        <taxon>Paracoccaceae</taxon>
        <taxon>Thalassorhabdomicrobium</taxon>
    </lineage>
</organism>
<keyword evidence="1 2" id="KW-0732">Signal</keyword>
<keyword evidence="5" id="KW-1185">Reference proteome</keyword>
<protein>
    <recommendedName>
        <fullName evidence="3">Outer membrane protein beta-barrel domain-containing protein</fullName>
    </recommendedName>
</protein>
<reference evidence="4 5" key="1">
    <citation type="submission" date="2018-04" db="EMBL/GenBank/DDBJ databases">
        <title>Pelagivirga bohaiensis gen. nov., sp. nov., a bacterium isolated from the Bohai Sea.</title>
        <authorList>
            <person name="Ji X."/>
        </authorList>
    </citation>
    <scope>NUCLEOTIDE SEQUENCE [LARGE SCALE GENOMIC DNA]</scope>
    <source>
        <strain evidence="4 5">BH-SD16</strain>
    </source>
</reference>
<evidence type="ECO:0000313" key="4">
    <source>
        <dbReference type="EMBL" id="PVA05931.1"/>
    </source>
</evidence>
<feature type="chain" id="PRO_5015495014" description="Outer membrane protein beta-barrel domain-containing protein" evidence="2">
    <location>
        <begin position="21"/>
        <end position="191"/>
    </location>
</feature>
<evidence type="ECO:0000313" key="5">
    <source>
        <dbReference type="Proteomes" id="UP000244817"/>
    </source>
</evidence>
<dbReference type="SUPFAM" id="SSF56925">
    <property type="entry name" value="OMPA-like"/>
    <property type="match status" value="1"/>
</dbReference>
<accession>A0A2T7FUT0</accession>
<proteinExistence type="predicted"/>
<dbReference type="RefSeq" id="WP_108641299.1">
    <property type="nucleotide sequence ID" value="NZ_QCYG01000007.1"/>
</dbReference>
<sequence length="191" mass="19963">MIRTTLLASGLALASTAAFAGNLSEPVVVAPVAPVAPVVVPTADWTGFYAGAQYVTGDADDGFGEVDLDGYGVHVGYLYDMGSFVLGGELDYDKIEFDVSPSVDADVLRAKAIAGYDLGSFMPYLTAGAAKIDIEGGPDDTATFYGLGGSFQATDMFRVGVEALRHQKDDFAGSTTDLEVDTISLRASFTF</sequence>
<dbReference type="InterPro" id="IPR011250">
    <property type="entry name" value="OMP/PagP_B-barrel"/>
</dbReference>
<evidence type="ECO:0000256" key="1">
    <source>
        <dbReference type="ARBA" id="ARBA00022729"/>
    </source>
</evidence>
<evidence type="ECO:0000259" key="3">
    <source>
        <dbReference type="Pfam" id="PF13505"/>
    </source>
</evidence>
<dbReference type="Proteomes" id="UP000244817">
    <property type="component" value="Unassembled WGS sequence"/>
</dbReference>